<dbReference type="EMBL" id="AP024749">
    <property type="protein sequence ID" value="BCY27848.1"/>
    <property type="molecule type" value="Genomic_DNA"/>
</dbReference>
<feature type="transmembrane region" description="Helical" evidence="1">
    <location>
        <begin position="12"/>
        <end position="40"/>
    </location>
</feature>
<dbReference type="Pfam" id="PF19992">
    <property type="entry name" value="DUF6427"/>
    <property type="match status" value="1"/>
</dbReference>
<keyword evidence="3" id="KW-1185">Reference proteome</keyword>
<protein>
    <submittedName>
        <fullName evidence="2">Uncharacterized protein</fullName>
    </submittedName>
</protein>
<accession>A0ABM7S415</accession>
<dbReference type="InterPro" id="IPR045625">
    <property type="entry name" value="DUF6427"/>
</dbReference>
<dbReference type="Proteomes" id="UP000825258">
    <property type="component" value="Chromosome"/>
</dbReference>
<proteinExistence type="predicted"/>
<keyword evidence="1" id="KW-1133">Transmembrane helix</keyword>
<gene>
    <name evidence="2" type="ORF">KK2020170_07160</name>
</gene>
<evidence type="ECO:0000313" key="2">
    <source>
        <dbReference type="EMBL" id="BCY27848.1"/>
    </source>
</evidence>
<feature type="transmembrane region" description="Helical" evidence="1">
    <location>
        <begin position="150"/>
        <end position="167"/>
    </location>
</feature>
<keyword evidence="1" id="KW-0812">Transmembrane</keyword>
<evidence type="ECO:0000256" key="1">
    <source>
        <dbReference type="SAM" id="Phobius"/>
    </source>
</evidence>
<reference evidence="2 3" key="1">
    <citation type="submission" date="2021-06" db="EMBL/GenBank/DDBJ databases">
        <title>Whole genome sequences of Flavobacterium sp. KK2020170 and assembly.</title>
        <authorList>
            <person name="Kitahara K."/>
            <person name="Miyoshi S."/>
            <person name="Uesaka K."/>
        </authorList>
    </citation>
    <scope>NUCLEOTIDE SEQUENCE [LARGE SCALE GENOMIC DNA]</scope>
    <source>
        <strain evidence="2 3">KK2020170</strain>
    </source>
</reference>
<feature type="transmembrane region" description="Helical" evidence="1">
    <location>
        <begin position="126"/>
        <end position="144"/>
    </location>
</feature>
<organism evidence="2 3">
    <name type="scientific">Flavobacterium okayamense</name>
    <dbReference type="NCBI Taxonomy" id="2830782"/>
    <lineage>
        <taxon>Bacteria</taxon>
        <taxon>Pseudomonadati</taxon>
        <taxon>Bacteroidota</taxon>
        <taxon>Flavobacteriia</taxon>
        <taxon>Flavobacteriales</taxon>
        <taxon>Flavobacteriaceae</taxon>
        <taxon>Flavobacterium</taxon>
    </lineage>
</organism>
<feature type="transmembrane region" description="Helical" evidence="1">
    <location>
        <begin position="47"/>
        <end position="68"/>
    </location>
</feature>
<feature type="transmembrane region" description="Helical" evidence="1">
    <location>
        <begin position="174"/>
        <end position="193"/>
    </location>
</feature>
<feature type="transmembrane region" description="Helical" evidence="1">
    <location>
        <begin position="92"/>
        <end position="114"/>
    </location>
</feature>
<name>A0ABM7S415_9FLAO</name>
<keyword evidence="1" id="KW-0472">Membrane</keyword>
<evidence type="ECO:0000313" key="3">
    <source>
        <dbReference type="Proteomes" id="UP000825258"/>
    </source>
</evidence>
<sequence length="195" mass="22507">MKEPKEKLFDASFWIFIAALFHFWSIVYILLVFISIILHVSRDFKNWLIPFIALFSVVVLFFGVNLYFDKSLTQYLFAQSYLSFDFTYFETVYQNIALALFASISLLFFISMILTINTKALNLQSSYKKVLFSFVLGVTIYILSANKDNSCLMFCFAPLAIMGGNFIEGLQNKLLKEIVLDVIILLGVFFFVMSL</sequence>